<feature type="compositionally biased region" description="Polar residues" evidence="1">
    <location>
        <begin position="29"/>
        <end position="38"/>
    </location>
</feature>
<feature type="compositionally biased region" description="Basic and acidic residues" evidence="1">
    <location>
        <begin position="58"/>
        <end position="70"/>
    </location>
</feature>
<reference evidence="2 3" key="1">
    <citation type="submission" date="2016-04" db="EMBL/GenBank/DDBJ databases">
        <title>Genome sequence of Methanobrevibacter cuticularis DSM 11139.</title>
        <authorList>
            <person name="Poehlein A."/>
            <person name="Seedorf H."/>
            <person name="Daniel R."/>
        </authorList>
    </citation>
    <scope>NUCLEOTIDE SEQUENCE [LARGE SCALE GENOMIC DNA]</scope>
    <source>
        <strain evidence="2 3">DSM 11139</strain>
    </source>
</reference>
<dbReference type="PATRIC" id="fig|47311.3.peg.8"/>
<dbReference type="EMBL" id="LWMW01000004">
    <property type="protein sequence ID" value="KZX17817.1"/>
    <property type="molecule type" value="Genomic_DNA"/>
</dbReference>
<proteinExistence type="predicted"/>
<evidence type="ECO:0000313" key="2">
    <source>
        <dbReference type="EMBL" id="KZX17817.1"/>
    </source>
</evidence>
<evidence type="ECO:0000256" key="1">
    <source>
        <dbReference type="SAM" id="MobiDB-lite"/>
    </source>
</evidence>
<dbReference type="AlphaFoldDB" id="A0A166CZX8"/>
<accession>A0A166CZX8</accession>
<name>A0A166CZX8_9EURY</name>
<comment type="caution">
    <text evidence="2">The sequence shown here is derived from an EMBL/GenBank/DDBJ whole genome shotgun (WGS) entry which is preliminary data.</text>
</comment>
<dbReference type="RefSeq" id="WP_067257135.1">
    <property type="nucleotide sequence ID" value="NZ_LWMW01000004.1"/>
</dbReference>
<organism evidence="2 3">
    <name type="scientific">Methanobrevibacter cuticularis</name>
    <dbReference type="NCBI Taxonomy" id="47311"/>
    <lineage>
        <taxon>Archaea</taxon>
        <taxon>Methanobacteriati</taxon>
        <taxon>Methanobacteriota</taxon>
        <taxon>Methanomada group</taxon>
        <taxon>Methanobacteria</taxon>
        <taxon>Methanobacteriales</taxon>
        <taxon>Methanobacteriaceae</taxon>
        <taxon>Methanobrevibacter</taxon>
    </lineage>
</organism>
<feature type="region of interest" description="Disordered" evidence="1">
    <location>
        <begin position="22"/>
        <end position="70"/>
    </location>
</feature>
<sequence length="136" mass="15990">MVENDKDYDLKIMNKLEGAKRYNKEQDSEINNKQTIKESNNNISNDNIDDFKNTFNDNKNDSENEFKSDTKNEFIWKNHEEDVRNKFSKSFNDQDAIIEIKDYVEDGMDNTSKKDITGKATEVKGDFDNKIKDLNM</sequence>
<keyword evidence="3" id="KW-1185">Reference proteome</keyword>
<protein>
    <submittedName>
        <fullName evidence="2">Uncharacterized protein</fullName>
    </submittedName>
</protein>
<gene>
    <name evidence="2" type="ORF">MBCUT_00060</name>
</gene>
<dbReference type="Proteomes" id="UP000077275">
    <property type="component" value="Unassembled WGS sequence"/>
</dbReference>
<evidence type="ECO:0000313" key="3">
    <source>
        <dbReference type="Proteomes" id="UP000077275"/>
    </source>
</evidence>